<dbReference type="Proteomes" id="UP001055879">
    <property type="component" value="Linkage Group LG07"/>
</dbReference>
<sequence>MGHWHNIMLLLVISLAILHLSHAHSEPDDYVHQHNCIRKALGLPPLTWDPKVVARAEAWAAKRKDCKLIHSEGGGENLAYGHELTGRRAVQLWIDERRDFDYDKNECVQMCGHYTQVVWKDTERIGCARVLCDPPNETSYFVVCNYDPPGNYPRQPY</sequence>
<dbReference type="EMBL" id="CM042053">
    <property type="protein sequence ID" value="KAI3715943.1"/>
    <property type="molecule type" value="Genomic_DNA"/>
</dbReference>
<name>A0ACB9B1Z5_ARCLA</name>
<protein>
    <submittedName>
        <fullName evidence="1">Uncharacterized protein</fullName>
    </submittedName>
</protein>
<comment type="caution">
    <text evidence="1">The sequence shown here is derived from an EMBL/GenBank/DDBJ whole genome shotgun (WGS) entry which is preliminary data.</text>
</comment>
<evidence type="ECO:0000313" key="1">
    <source>
        <dbReference type="EMBL" id="KAI3715943.1"/>
    </source>
</evidence>
<keyword evidence="2" id="KW-1185">Reference proteome</keyword>
<gene>
    <name evidence="1" type="ORF">L6452_22935</name>
</gene>
<accession>A0ACB9B1Z5</accession>
<organism evidence="1 2">
    <name type="scientific">Arctium lappa</name>
    <name type="common">Greater burdock</name>
    <name type="synonym">Lappa major</name>
    <dbReference type="NCBI Taxonomy" id="4217"/>
    <lineage>
        <taxon>Eukaryota</taxon>
        <taxon>Viridiplantae</taxon>
        <taxon>Streptophyta</taxon>
        <taxon>Embryophyta</taxon>
        <taxon>Tracheophyta</taxon>
        <taxon>Spermatophyta</taxon>
        <taxon>Magnoliopsida</taxon>
        <taxon>eudicotyledons</taxon>
        <taxon>Gunneridae</taxon>
        <taxon>Pentapetalae</taxon>
        <taxon>asterids</taxon>
        <taxon>campanulids</taxon>
        <taxon>Asterales</taxon>
        <taxon>Asteraceae</taxon>
        <taxon>Carduoideae</taxon>
        <taxon>Cardueae</taxon>
        <taxon>Arctiinae</taxon>
        <taxon>Arctium</taxon>
    </lineage>
</organism>
<reference evidence="1 2" key="2">
    <citation type="journal article" date="2022" name="Mol. Ecol. Resour.">
        <title>The genomes of chicory, endive, great burdock and yacon provide insights into Asteraceae paleo-polyploidization history and plant inulin production.</title>
        <authorList>
            <person name="Fan W."/>
            <person name="Wang S."/>
            <person name="Wang H."/>
            <person name="Wang A."/>
            <person name="Jiang F."/>
            <person name="Liu H."/>
            <person name="Zhao H."/>
            <person name="Xu D."/>
            <person name="Zhang Y."/>
        </authorList>
    </citation>
    <scope>NUCLEOTIDE SEQUENCE [LARGE SCALE GENOMIC DNA]</scope>
    <source>
        <strain evidence="2">cv. Niubang</strain>
    </source>
</reference>
<reference evidence="2" key="1">
    <citation type="journal article" date="2022" name="Mol. Ecol. Resour.">
        <title>The genomes of chicory, endive, great burdock and yacon provide insights into Asteraceae palaeo-polyploidization history and plant inulin production.</title>
        <authorList>
            <person name="Fan W."/>
            <person name="Wang S."/>
            <person name="Wang H."/>
            <person name="Wang A."/>
            <person name="Jiang F."/>
            <person name="Liu H."/>
            <person name="Zhao H."/>
            <person name="Xu D."/>
            <person name="Zhang Y."/>
        </authorList>
    </citation>
    <scope>NUCLEOTIDE SEQUENCE [LARGE SCALE GENOMIC DNA]</scope>
    <source>
        <strain evidence="2">cv. Niubang</strain>
    </source>
</reference>
<evidence type="ECO:0000313" key="2">
    <source>
        <dbReference type="Proteomes" id="UP001055879"/>
    </source>
</evidence>
<proteinExistence type="predicted"/>